<dbReference type="EMBL" id="CM046102">
    <property type="protein sequence ID" value="KAI8440631.1"/>
    <property type="molecule type" value="Genomic_DNA"/>
</dbReference>
<evidence type="ECO:0000313" key="2">
    <source>
        <dbReference type="Proteomes" id="UP001064048"/>
    </source>
</evidence>
<protein>
    <submittedName>
        <fullName evidence="1">Uncharacterized protein</fullName>
    </submittedName>
</protein>
<proteinExistence type="predicted"/>
<evidence type="ECO:0000313" key="1">
    <source>
        <dbReference type="EMBL" id="KAI8440631.1"/>
    </source>
</evidence>
<sequence length="72" mass="7491">MSGARVVTSYLRSMRRTARLAAVLARRAGAGDAGGGAGWTRAVRTAAGAATISLALVAADHIYNEKRFFKAP</sequence>
<name>A0ACC0KWR8_CHOFU</name>
<comment type="caution">
    <text evidence="1">The sequence shown here is derived from an EMBL/GenBank/DDBJ whole genome shotgun (WGS) entry which is preliminary data.</text>
</comment>
<dbReference type="Proteomes" id="UP001064048">
    <property type="component" value="Chromosome 2"/>
</dbReference>
<accession>A0ACC0KWR8</accession>
<organism evidence="1 2">
    <name type="scientific">Choristoneura fumiferana</name>
    <name type="common">Spruce budworm moth</name>
    <name type="synonym">Archips fumiferana</name>
    <dbReference type="NCBI Taxonomy" id="7141"/>
    <lineage>
        <taxon>Eukaryota</taxon>
        <taxon>Metazoa</taxon>
        <taxon>Ecdysozoa</taxon>
        <taxon>Arthropoda</taxon>
        <taxon>Hexapoda</taxon>
        <taxon>Insecta</taxon>
        <taxon>Pterygota</taxon>
        <taxon>Neoptera</taxon>
        <taxon>Endopterygota</taxon>
        <taxon>Lepidoptera</taxon>
        <taxon>Glossata</taxon>
        <taxon>Ditrysia</taxon>
        <taxon>Tortricoidea</taxon>
        <taxon>Tortricidae</taxon>
        <taxon>Tortricinae</taxon>
        <taxon>Choristoneura</taxon>
    </lineage>
</organism>
<reference evidence="1 2" key="1">
    <citation type="journal article" date="2022" name="Genome Biol. Evol.">
        <title>The Spruce Budworm Genome: Reconstructing the Evolutionary History of Antifreeze Proteins.</title>
        <authorList>
            <person name="Beliveau C."/>
            <person name="Gagne P."/>
            <person name="Picq S."/>
            <person name="Vernygora O."/>
            <person name="Keeling C.I."/>
            <person name="Pinkney K."/>
            <person name="Doucet D."/>
            <person name="Wen F."/>
            <person name="Johnston J.S."/>
            <person name="Maaroufi H."/>
            <person name="Boyle B."/>
            <person name="Laroche J."/>
            <person name="Dewar K."/>
            <person name="Juretic N."/>
            <person name="Blackburn G."/>
            <person name="Nisole A."/>
            <person name="Brunet B."/>
            <person name="Brandao M."/>
            <person name="Lumley L."/>
            <person name="Duan J."/>
            <person name="Quan G."/>
            <person name="Lucarotti C.J."/>
            <person name="Roe A.D."/>
            <person name="Sperling F.A.H."/>
            <person name="Levesque R.C."/>
            <person name="Cusson M."/>
        </authorList>
    </citation>
    <scope>NUCLEOTIDE SEQUENCE [LARGE SCALE GENOMIC DNA]</scope>
    <source>
        <strain evidence="1">Glfc:IPQL:Cfum</strain>
    </source>
</reference>
<gene>
    <name evidence="1" type="ORF">MSG28_001846</name>
</gene>
<keyword evidence="2" id="KW-1185">Reference proteome</keyword>